<dbReference type="InterPro" id="IPR001680">
    <property type="entry name" value="WD40_rpt"/>
</dbReference>
<keyword evidence="1 3" id="KW-0853">WD repeat</keyword>
<evidence type="ECO:0000313" key="6">
    <source>
        <dbReference type="Proteomes" id="UP000053820"/>
    </source>
</evidence>
<dbReference type="InterPro" id="IPR036322">
    <property type="entry name" value="WD40_repeat_dom_sf"/>
</dbReference>
<evidence type="ECO:0008006" key="7">
    <source>
        <dbReference type="Google" id="ProtNLM"/>
    </source>
</evidence>
<keyword evidence="6" id="KW-1185">Reference proteome</keyword>
<reference evidence="5 6" key="1">
    <citation type="submission" date="2014-04" db="EMBL/GenBank/DDBJ databases">
        <title>Evolutionary Origins and Diversification of the Mycorrhizal Mutualists.</title>
        <authorList>
            <consortium name="DOE Joint Genome Institute"/>
            <consortium name="Mycorrhizal Genomics Consortium"/>
            <person name="Kohler A."/>
            <person name="Kuo A."/>
            <person name="Nagy L.G."/>
            <person name="Floudas D."/>
            <person name="Copeland A."/>
            <person name="Barry K.W."/>
            <person name="Cichocki N."/>
            <person name="Veneault-Fourrey C."/>
            <person name="LaButti K."/>
            <person name="Lindquist E.A."/>
            <person name="Lipzen A."/>
            <person name="Lundell T."/>
            <person name="Morin E."/>
            <person name="Murat C."/>
            <person name="Riley R."/>
            <person name="Ohm R."/>
            <person name="Sun H."/>
            <person name="Tunlid A."/>
            <person name="Henrissat B."/>
            <person name="Grigoriev I.V."/>
            <person name="Hibbett D.S."/>
            <person name="Martin F."/>
        </authorList>
    </citation>
    <scope>NUCLEOTIDE SEQUENCE [LARGE SCALE GENOMIC DNA]</scope>
    <source>
        <strain evidence="5 6">MD-312</strain>
    </source>
</reference>
<feature type="compositionally biased region" description="Polar residues" evidence="4">
    <location>
        <begin position="321"/>
        <end position="335"/>
    </location>
</feature>
<feature type="repeat" description="WD" evidence="3">
    <location>
        <begin position="174"/>
        <end position="215"/>
    </location>
</feature>
<feature type="repeat" description="WD" evidence="3">
    <location>
        <begin position="1"/>
        <end position="42"/>
    </location>
</feature>
<feature type="repeat" description="WD" evidence="3">
    <location>
        <begin position="259"/>
        <end position="290"/>
    </location>
</feature>
<dbReference type="PROSITE" id="PS50294">
    <property type="entry name" value="WD_REPEATS_REGION"/>
    <property type="match status" value="4"/>
</dbReference>
<feature type="repeat" description="WD" evidence="3">
    <location>
        <begin position="217"/>
        <end position="258"/>
    </location>
</feature>
<dbReference type="AlphaFoldDB" id="A0A0C9WEM0"/>
<evidence type="ECO:0000256" key="1">
    <source>
        <dbReference type="ARBA" id="ARBA00022574"/>
    </source>
</evidence>
<dbReference type="EMBL" id="KN839850">
    <property type="protein sequence ID" value="KIJ63467.1"/>
    <property type="molecule type" value="Genomic_DNA"/>
</dbReference>
<dbReference type="InterPro" id="IPR050349">
    <property type="entry name" value="WD_LIS1/nudF_dynein_reg"/>
</dbReference>
<dbReference type="CDD" id="cd00200">
    <property type="entry name" value="WD40"/>
    <property type="match status" value="1"/>
</dbReference>
<sequence length="420" mass="46109">MSGHMGAISGIAFTAGDERVVTCSYDKTIHIWNTTTGEEESSLTSPSYHGRFNCIAVMKDRKRVVSCDDDWKVEVWDLENLTLVEELNGHRGKVYSVVVSPDEELVASGGESRSIMLTKRFKNGQKGKQQWIETGFHTWSLCFSPDGKELASGLSDNSIRIFQVGTRHTLVDPMRDHEGRVTSVLWSLDGRHLFSGSFDKTIRKWDRRTGRAVGDPWRGHDGRIHSLALSPDGTLIASASSDNTIRFWDTNHGQPVGEPLKHRDSVLAVAFSPTGKFIASGDQSGKLFIWRPQPPKHWQPESASGHSQLHSTLSPGPPGAESNSITVDQSLQDGRSSAGIDQGTAPSSEKSTVTSLACTSNSDTNVFSADRSLDAITCSQSTQSPIKPRSVIRAAKAPFTTRKPLGWWIQTPRKTSILRL</sequence>
<protein>
    <recommendedName>
        <fullName evidence="7">WD40 repeat-like protein</fullName>
    </recommendedName>
</protein>
<name>A0A0C9WEM0_9AGAM</name>
<proteinExistence type="predicted"/>
<feature type="region of interest" description="Disordered" evidence="4">
    <location>
        <begin position="288"/>
        <end position="356"/>
    </location>
</feature>
<accession>A0A0C9WEM0</accession>
<dbReference type="PROSITE" id="PS00678">
    <property type="entry name" value="WD_REPEATS_1"/>
    <property type="match status" value="1"/>
</dbReference>
<dbReference type="PRINTS" id="PR00320">
    <property type="entry name" value="GPROTEINBRPT"/>
</dbReference>
<feature type="compositionally biased region" description="Polar residues" evidence="4">
    <location>
        <begin position="301"/>
        <end position="314"/>
    </location>
</feature>
<evidence type="ECO:0000256" key="3">
    <source>
        <dbReference type="PROSITE-ProRule" id="PRU00221"/>
    </source>
</evidence>
<evidence type="ECO:0000313" key="5">
    <source>
        <dbReference type="EMBL" id="KIJ63467.1"/>
    </source>
</evidence>
<dbReference type="InterPro" id="IPR015943">
    <property type="entry name" value="WD40/YVTN_repeat-like_dom_sf"/>
</dbReference>
<feature type="compositionally biased region" description="Polar residues" evidence="4">
    <location>
        <begin position="344"/>
        <end position="356"/>
    </location>
</feature>
<dbReference type="Pfam" id="PF00400">
    <property type="entry name" value="WD40"/>
    <property type="match status" value="7"/>
</dbReference>
<gene>
    <name evidence="5" type="ORF">HYDPIDRAFT_92297</name>
</gene>
<dbReference type="OrthoDB" id="3203311at2759"/>
<dbReference type="InterPro" id="IPR020472">
    <property type="entry name" value="WD40_PAC1"/>
</dbReference>
<dbReference type="Gene3D" id="2.130.10.10">
    <property type="entry name" value="YVTN repeat-like/Quinoprotein amine dehydrogenase"/>
    <property type="match status" value="3"/>
</dbReference>
<dbReference type="PROSITE" id="PS50082">
    <property type="entry name" value="WD_REPEATS_2"/>
    <property type="match status" value="5"/>
</dbReference>
<dbReference type="HOGENOM" id="CLU_000288_57_33_1"/>
<evidence type="ECO:0000256" key="4">
    <source>
        <dbReference type="SAM" id="MobiDB-lite"/>
    </source>
</evidence>
<dbReference type="Proteomes" id="UP000053820">
    <property type="component" value="Unassembled WGS sequence"/>
</dbReference>
<evidence type="ECO:0000256" key="2">
    <source>
        <dbReference type="ARBA" id="ARBA00022737"/>
    </source>
</evidence>
<dbReference type="SMART" id="SM00320">
    <property type="entry name" value="WD40"/>
    <property type="match status" value="7"/>
</dbReference>
<dbReference type="SUPFAM" id="SSF50978">
    <property type="entry name" value="WD40 repeat-like"/>
    <property type="match status" value="1"/>
</dbReference>
<dbReference type="PANTHER" id="PTHR44129">
    <property type="entry name" value="WD REPEAT-CONTAINING PROTEIN POP1"/>
    <property type="match status" value="1"/>
</dbReference>
<organism evidence="5 6">
    <name type="scientific">Hydnomerulius pinastri MD-312</name>
    <dbReference type="NCBI Taxonomy" id="994086"/>
    <lineage>
        <taxon>Eukaryota</taxon>
        <taxon>Fungi</taxon>
        <taxon>Dikarya</taxon>
        <taxon>Basidiomycota</taxon>
        <taxon>Agaricomycotina</taxon>
        <taxon>Agaricomycetes</taxon>
        <taxon>Agaricomycetidae</taxon>
        <taxon>Boletales</taxon>
        <taxon>Boletales incertae sedis</taxon>
        <taxon>Leucogyrophana</taxon>
    </lineage>
</organism>
<keyword evidence="2" id="KW-0677">Repeat</keyword>
<feature type="repeat" description="WD" evidence="3">
    <location>
        <begin position="87"/>
        <end position="117"/>
    </location>
</feature>
<dbReference type="InterPro" id="IPR019775">
    <property type="entry name" value="WD40_repeat_CS"/>
</dbReference>